<dbReference type="EMBL" id="JXTC01000030">
    <property type="protein sequence ID" value="PON97637.1"/>
    <property type="molecule type" value="Genomic_DNA"/>
</dbReference>
<dbReference type="Pfam" id="PF03754">
    <property type="entry name" value="At2g31720-like"/>
    <property type="match status" value="1"/>
</dbReference>
<dbReference type="OrthoDB" id="1935604at2759"/>
<evidence type="ECO:0000313" key="2">
    <source>
        <dbReference type="EMBL" id="PON97637.1"/>
    </source>
</evidence>
<keyword evidence="3" id="KW-1185">Reference proteome</keyword>
<evidence type="ECO:0000256" key="1">
    <source>
        <dbReference type="SAM" id="MobiDB-lite"/>
    </source>
</evidence>
<evidence type="ECO:0000313" key="3">
    <source>
        <dbReference type="Proteomes" id="UP000237000"/>
    </source>
</evidence>
<name>A0A2P5FIP2_TREOI</name>
<dbReference type="GO" id="GO:0003677">
    <property type="term" value="F:DNA binding"/>
    <property type="evidence" value="ECO:0007669"/>
    <property type="project" value="InterPro"/>
</dbReference>
<accession>A0A2P5FIP2</accession>
<dbReference type="AlphaFoldDB" id="A0A2P5FIP2"/>
<gene>
    <name evidence="2" type="ORF">TorRG33x02_065470</name>
</gene>
<comment type="caution">
    <text evidence="2">The sequence shown here is derived from an EMBL/GenBank/DDBJ whole genome shotgun (WGS) entry which is preliminary data.</text>
</comment>
<sequence>MRELGGDVLRFIIRKYLDPTDLSKNNNRLSIPVKQVKIEPDSLRGDEKEKVKERDERCPTRINKGMEVRS</sequence>
<protein>
    <submittedName>
        <fullName evidence="2">B3 domain-containing protein</fullName>
    </submittedName>
</protein>
<proteinExistence type="predicted"/>
<dbReference type="Proteomes" id="UP000237000">
    <property type="component" value="Unassembled WGS sequence"/>
</dbReference>
<reference evidence="3" key="1">
    <citation type="submission" date="2016-06" db="EMBL/GenBank/DDBJ databases">
        <title>Parallel loss of symbiosis genes in relatives of nitrogen-fixing non-legume Parasponia.</title>
        <authorList>
            <person name="Van Velzen R."/>
            <person name="Holmer R."/>
            <person name="Bu F."/>
            <person name="Rutten L."/>
            <person name="Van Zeijl A."/>
            <person name="Liu W."/>
            <person name="Santuari L."/>
            <person name="Cao Q."/>
            <person name="Sharma T."/>
            <person name="Shen D."/>
            <person name="Roswanjaya Y."/>
            <person name="Wardhani T."/>
            <person name="Kalhor M.S."/>
            <person name="Jansen J."/>
            <person name="Van den Hoogen J."/>
            <person name="Gungor B."/>
            <person name="Hartog M."/>
            <person name="Hontelez J."/>
            <person name="Verver J."/>
            <person name="Yang W.-C."/>
            <person name="Schijlen E."/>
            <person name="Repin R."/>
            <person name="Schilthuizen M."/>
            <person name="Schranz E."/>
            <person name="Heidstra R."/>
            <person name="Miyata K."/>
            <person name="Fedorova E."/>
            <person name="Kohlen W."/>
            <person name="Bisseling T."/>
            <person name="Smit S."/>
            <person name="Geurts R."/>
        </authorList>
    </citation>
    <scope>NUCLEOTIDE SEQUENCE [LARGE SCALE GENOMIC DNA]</scope>
    <source>
        <strain evidence="3">cv. RG33-2</strain>
    </source>
</reference>
<feature type="region of interest" description="Disordered" evidence="1">
    <location>
        <begin position="40"/>
        <end position="70"/>
    </location>
</feature>
<dbReference type="InterPro" id="IPR005508">
    <property type="entry name" value="At2g31720-like"/>
</dbReference>
<dbReference type="InParanoid" id="A0A2P5FIP2"/>
<organism evidence="2 3">
    <name type="scientific">Trema orientale</name>
    <name type="common">Charcoal tree</name>
    <name type="synonym">Celtis orientalis</name>
    <dbReference type="NCBI Taxonomy" id="63057"/>
    <lineage>
        <taxon>Eukaryota</taxon>
        <taxon>Viridiplantae</taxon>
        <taxon>Streptophyta</taxon>
        <taxon>Embryophyta</taxon>
        <taxon>Tracheophyta</taxon>
        <taxon>Spermatophyta</taxon>
        <taxon>Magnoliopsida</taxon>
        <taxon>eudicotyledons</taxon>
        <taxon>Gunneridae</taxon>
        <taxon>Pentapetalae</taxon>
        <taxon>rosids</taxon>
        <taxon>fabids</taxon>
        <taxon>Rosales</taxon>
        <taxon>Cannabaceae</taxon>
        <taxon>Trema</taxon>
    </lineage>
</organism>